<dbReference type="PROSITE" id="PS51257">
    <property type="entry name" value="PROKAR_LIPOPROTEIN"/>
    <property type="match status" value="1"/>
</dbReference>
<dbReference type="AlphaFoldDB" id="A0A0F8WJX6"/>
<proteinExistence type="predicted"/>
<name>A0A0F8WJX6_9ZZZZ</name>
<dbReference type="EMBL" id="LAZR01064736">
    <property type="protein sequence ID" value="KKK56948.1"/>
    <property type="molecule type" value="Genomic_DNA"/>
</dbReference>
<protein>
    <submittedName>
        <fullName evidence="2">Uncharacterized protein</fullName>
    </submittedName>
</protein>
<evidence type="ECO:0000313" key="2">
    <source>
        <dbReference type="EMBL" id="KKK56948.1"/>
    </source>
</evidence>
<organism evidence="2">
    <name type="scientific">marine sediment metagenome</name>
    <dbReference type="NCBI Taxonomy" id="412755"/>
    <lineage>
        <taxon>unclassified sequences</taxon>
        <taxon>metagenomes</taxon>
        <taxon>ecological metagenomes</taxon>
    </lineage>
</organism>
<comment type="caution">
    <text evidence="2">The sequence shown here is derived from an EMBL/GenBank/DDBJ whole genome shotgun (WGS) entry which is preliminary data.</text>
</comment>
<gene>
    <name evidence="2" type="ORF">LCGC14_3059410</name>
</gene>
<evidence type="ECO:0000256" key="1">
    <source>
        <dbReference type="SAM" id="MobiDB-lite"/>
    </source>
</evidence>
<sequence>MNRSRYSSLYTWPFAALSVFIMGCVGGSMEDASSAHLQMAPIDEMPLEVQRAPVAVRQAYQFAVANAVLLRQGFEFEDRRSAEQRRVDREKRVLRSRPDKQDQAVLHVAQDGI</sequence>
<reference evidence="2" key="1">
    <citation type="journal article" date="2015" name="Nature">
        <title>Complex archaea that bridge the gap between prokaryotes and eukaryotes.</title>
        <authorList>
            <person name="Spang A."/>
            <person name="Saw J.H."/>
            <person name="Jorgensen S.L."/>
            <person name="Zaremba-Niedzwiedzka K."/>
            <person name="Martijn J."/>
            <person name="Lind A.E."/>
            <person name="van Eijk R."/>
            <person name="Schleper C."/>
            <person name="Guy L."/>
            <person name="Ettema T.J."/>
        </authorList>
    </citation>
    <scope>NUCLEOTIDE SEQUENCE</scope>
</reference>
<accession>A0A0F8WJX6</accession>
<feature type="region of interest" description="Disordered" evidence="1">
    <location>
        <begin position="81"/>
        <end position="101"/>
    </location>
</feature>